<reference evidence="2 3" key="1">
    <citation type="submission" date="2021-03" db="EMBL/GenBank/DDBJ databases">
        <title>Antimicrobial resistance genes in bacteria isolated from Japanese honey, and their potential for conferring macrolide and lincosamide resistance in the American foulbrood pathogen Paenibacillus larvae.</title>
        <authorList>
            <person name="Okamoto M."/>
            <person name="Kumagai M."/>
            <person name="Kanamori H."/>
            <person name="Takamatsu D."/>
        </authorList>
    </citation>
    <scope>NUCLEOTIDE SEQUENCE [LARGE SCALE GENOMIC DNA]</scope>
    <source>
        <strain evidence="2 3">J6TS1</strain>
    </source>
</reference>
<evidence type="ECO:0000256" key="1">
    <source>
        <dbReference type="SAM" id="Phobius"/>
    </source>
</evidence>
<dbReference type="EMBL" id="BORJ01000020">
    <property type="protein sequence ID" value="GIN99135.1"/>
    <property type="molecule type" value="Genomic_DNA"/>
</dbReference>
<organism evidence="2 3">
    <name type="scientific">Siminovitchia terrae</name>
    <name type="common">Bacillus terrae</name>
    <dbReference type="NCBI Taxonomy" id="1914933"/>
    <lineage>
        <taxon>Bacteria</taxon>
        <taxon>Bacillati</taxon>
        <taxon>Bacillota</taxon>
        <taxon>Bacilli</taxon>
        <taxon>Bacillales</taxon>
        <taxon>Bacillaceae</taxon>
        <taxon>Siminovitchia</taxon>
    </lineage>
</organism>
<comment type="caution">
    <text evidence="2">The sequence shown here is derived from an EMBL/GenBank/DDBJ whole genome shotgun (WGS) entry which is preliminary data.</text>
</comment>
<dbReference type="RefSeq" id="WP_212949448.1">
    <property type="nucleotide sequence ID" value="NZ_BORI01000010.1"/>
</dbReference>
<keyword evidence="1" id="KW-0812">Transmembrane</keyword>
<dbReference type="Proteomes" id="UP000680670">
    <property type="component" value="Unassembled WGS sequence"/>
</dbReference>
<evidence type="ECO:0000313" key="2">
    <source>
        <dbReference type="EMBL" id="GIN99135.1"/>
    </source>
</evidence>
<protein>
    <submittedName>
        <fullName evidence="2">Uncharacterized protein</fullName>
    </submittedName>
</protein>
<accession>A0ABQ4L5G4</accession>
<keyword evidence="1" id="KW-0472">Membrane</keyword>
<proteinExistence type="predicted"/>
<feature type="transmembrane region" description="Helical" evidence="1">
    <location>
        <begin position="38"/>
        <end position="64"/>
    </location>
</feature>
<keyword evidence="1" id="KW-1133">Transmembrane helix</keyword>
<evidence type="ECO:0000313" key="3">
    <source>
        <dbReference type="Proteomes" id="UP000680670"/>
    </source>
</evidence>
<name>A0ABQ4L5G4_SIMTE</name>
<keyword evidence="3" id="KW-1185">Reference proteome</keyword>
<gene>
    <name evidence="2" type="ORF">J6TS1_50050</name>
</gene>
<sequence length="101" mass="11498">MTKNNVLVFGIVVIATILGIYGQDIAYFFNDNVAKIYPIYYLSAITLISIFLYLAVLLVTYLSYKKKIVDKGKSVVYLSTILIIGLPTSFWSIFVLLMWWG</sequence>
<feature type="transmembrane region" description="Helical" evidence="1">
    <location>
        <begin position="76"/>
        <end position="100"/>
    </location>
</feature>